<evidence type="ECO:0000313" key="3">
    <source>
        <dbReference type="Proteomes" id="UP001170651"/>
    </source>
</evidence>
<dbReference type="AlphaFoldDB" id="A0A7S7FZP9"/>
<reference evidence="1 3" key="2">
    <citation type="journal article" date="2023" name="Int. J. Syst. Evol. Microbiol.">
        <title>The observation of taxonomic boundaries for the 16SrII and 16SrXXV phytoplasmas using genome-based delimitation.</title>
        <authorList>
            <person name="Rodrigues Jardim B."/>
            <person name="Tran-Nguyen L.T.T."/>
            <person name="Gambley C."/>
            <person name="Al-Sadi A.M."/>
            <person name="Al-Subhi A.M."/>
            <person name="Foissac X."/>
            <person name="Salar P."/>
            <person name="Cai H."/>
            <person name="Yang J.Y."/>
            <person name="Davis R."/>
            <person name="Jones L."/>
            <person name="Rodoni B."/>
            <person name="Constable F.E."/>
        </authorList>
    </citation>
    <scope>NUCLEOTIDE SEQUENCE [LARGE SCALE GENOMIC DNA]</scope>
    <source>
        <strain evidence="1">BAWM-OMN-P26</strain>
    </source>
</reference>
<gene>
    <name evidence="2" type="ORF">H7685_00905</name>
    <name evidence="1" type="ORF">OC696_01945</name>
</gene>
<keyword evidence="3" id="KW-1185">Reference proteome</keyword>
<dbReference type="EMBL" id="CP060385">
    <property type="protein sequence ID" value="QOX89562.1"/>
    <property type="molecule type" value="Genomic_DNA"/>
</dbReference>
<dbReference type="Proteomes" id="UP001170651">
    <property type="component" value="Unassembled WGS sequence"/>
</dbReference>
<sequence>MNYLDQNINPYRHFIGAKVSVAGEQEIGVVTRIDIQNKIVCVLFKKMREVKYRYPEVLDKKLIKIIET</sequence>
<accession>A0A7S7FZP9</accession>
<protein>
    <submittedName>
        <fullName evidence="2">Uncharacterized protein</fullName>
    </submittedName>
</protein>
<proteinExistence type="predicted"/>
<name>A0A7S7FZP9_9MOLU</name>
<dbReference type="RefSeq" id="WP_193622157.1">
    <property type="nucleotide sequence ID" value="NZ_JALQCT010000007.1"/>
</dbReference>
<reference evidence="2" key="1">
    <citation type="submission" date="2020-08" db="EMBL/GenBank/DDBJ databases">
        <title>Phytoplasma sp. strain PR08 associated with Phyllody Disease of Parthenium hysterophorus.</title>
        <authorList>
            <person name="Kirdat K."/>
            <person name="Tiwarekar B."/>
            <person name="Yadav A."/>
        </authorList>
    </citation>
    <scope>NUCLEOTIDE SEQUENCE [LARGE SCALE GENOMIC DNA]</scope>
    <source>
        <strain evidence="2">PR08</strain>
    </source>
</reference>
<organism evidence="2">
    <name type="scientific">Candidatus Phytoplasma australasiaticum subsp. australasiaticum</name>
    <dbReference type="NCBI Taxonomy" id="2832407"/>
    <lineage>
        <taxon>Bacteria</taxon>
        <taxon>Bacillati</taxon>
        <taxon>Mycoplasmatota</taxon>
        <taxon>Mollicutes</taxon>
        <taxon>Acholeplasmatales</taxon>
        <taxon>Acholeplasmataceae</taxon>
        <taxon>Candidatus Phytoplasma</taxon>
        <taxon>16SrII (Peanut WB group)</taxon>
        <taxon>Candidatus Phytoplasma australasiaticum</taxon>
    </lineage>
</organism>
<evidence type="ECO:0000313" key="2">
    <source>
        <dbReference type="EMBL" id="QOX89562.1"/>
    </source>
</evidence>
<dbReference type="EMBL" id="JAOSIW010000013">
    <property type="protein sequence ID" value="MDO8054625.1"/>
    <property type="molecule type" value="Genomic_DNA"/>
</dbReference>
<evidence type="ECO:0000313" key="1">
    <source>
        <dbReference type="EMBL" id="MDO8054625.1"/>
    </source>
</evidence>